<keyword evidence="3" id="KW-0328">Glycosyltransferase</keyword>
<keyword evidence="4 12" id="KW-0808">Transferase</keyword>
<dbReference type="PANTHER" id="PTHR30582">
    <property type="entry name" value="L,D-TRANSPEPTIDASE"/>
    <property type="match status" value="1"/>
</dbReference>
<organism evidence="12 13">
    <name type="scientific">Aromatoleum tolulyticum</name>
    <dbReference type="NCBI Taxonomy" id="34027"/>
    <lineage>
        <taxon>Bacteria</taxon>
        <taxon>Pseudomonadati</taxon>
        <taxon>Pseudomonadota</taxon>
        <taxon>Betaproteobacteria</taxon>
        <taxon>Rhodocyclales</taxon>
        <taxon>Rhodocyclaceae</taxon>
        <taxon>Aromatoleum</taxon>
    </lineage>
</organism>
<gene>
    <name evidence="12" type="ORF">SAMN05421829_11439</name>
</gene>
<sequence length="312" mass="34157">MTAVRILIDLAAQRLSLFGADGACIRRYAVSTALNGPGEIRDSGCTPRGRHRIRAKIGAGAAKAAVFRGRRPTGEIWTPELAAAHPGRDWILSRILWLSGCEPGRNRLGKLDSMRRYIYIHGTPDDQPMGEPRSHGCIRMRNDDVIELFDLVQAGTAVDIAETTNLDAVPTIRILDWDAAAALAMPLREQVFVMEQGVPAELERDARDPHCRHAVATTAAGEVVGTGRLLPDGHIGRMAVAAPWRNRGIGGLMLEALVTEAARLGFREVVLNAQIDAVDFYLRHGFEQQGEIFIEAGIRHQTMRRALAPTRA</sequence>
<evidence type="ECO:0000256" key="3">
    <source>
        <dbReference type="ARBA" id="ARBA00022676"/>
    </source>
</evidence>
<dbReference type="Gene3D" id="3.40.630.30">
    <property type="match status" value="1"/>
</dbReference>
<dbReference type="EMBL" id="FTMD01000014">
    <property type="protein sequence ID" value="SIR38003.1"/>
    <property type="molecule type" value="Genomic_DNA"/>
</dbReference>
<dbReference type="CDD" id="cd16913">
    <property type="entry name" value="YkuD_like"/>
    <property type="match status" value="1"/>
</dbReference>
<keyword evidence="13" id="KW-1185">Reference proteome</keyword>
<dbReference type="STRING" id="34027.SAMN05421829_11439"/>
<evidence type="ECO:0000259" key="10">
    <source>
        <dbReference type="PROSITE" id="PS51186"/>
    </source>
</evidence>
<dbReference type="Pfam" id="PF03734">
    <property type="entry name" value="YkuD"/>
    <property type="match status" value="1"/>
</dbReference>
<dbReference type="GO" id="GO:0016747">
    <property type="term" value="F:acyltransferase activity, transferring groups other than amino-acyl groups"/>
    <property type="evidence" value="ECO:0007669"/>
    <property type="project" value="InterPro"/>
</dbReference>
<dbReference type="PROSITE" id="PS52029">
    <property type="entry name" value="LD_TPASE"/>
    <property type="match status" value="1"/>
</dbReference>
<feature type="domain" description="N-acetyltransferase" evidence="10">
    <location>
        <begin position="170"/>
        <end position="308"/>
    </location>
</feature>
<dbReference type="InterPro" id="IPR050979">
    <property type="entry name" value="LD-transpeptidase"/>
</dbReference>
<dbReference type="CDD" id="cd04301">
    <property type="entry name" value="NAT_SF"/>
    <property type="match status" value="1"/>
</dbReference>
<feature type="active site" description="Nucleophile" evidence="9">
    <location>
        <position position="137"/>
    </location>
</feature>
<dbReference type="PANTHER" id="PTHR30582:SF24">
    <property type="entry name" value="L,D-TRANSPEPTIDASE ERFK_SRFK-RELATED"/>
    <property type="match status" value="1"/>
</dbReference>
<dbReference type="GO" id="GO:0018104">
    <property type="term" value="P:peptidoglycan-protein cross-linking"/>
    <property type="evidence" value="ECO:0007669"/>
    <property type="project" value="TreeGrafter"/>
</dbReference>
<dbReference type="Pfam" id="PF13673">
    <property type="entry name" value="Acetyltransf_10"/>
    <property type="match status" value="1"/>
</dbReference>
<evidence type="ECO:0000256" key="4">
    <source>
        <dbReference type="ARBA" id="ARBA00022679"/>
    </source>
</evidence>
<dbReference type="PROSITE" id="PS51186">
    <property type="entry name" value="GNAT"/>
    <property type="match status" value="1"/>
</dbReference>
<dbReference type="UniPathway" id="UPA00219"/>
<dbReference type="InterPro" id="IPR016181">
    <property type="entry name" value="Acyl_CoA_acyltransferase"/>
</dbReference>
<dbReference type="GO" id="GO:0071972">
    <property type="term" value="F:peptidoglycan L,D-transpeptidase activity"/>
    <property type="evidence" value="ECO:0007669"/>
    <property type="project" value="TreeGrafter"/>
</dbReference>
<dbReference type="Proteomes" id="UP000186819">
    <property type="component" value="Unassembled WGS sequence"/>
</dbReference>
<feature type="active site" description="Proton donor/acceptor" evidence="9">
    <location>
        <position position="121"/>
    </location>
</feature>
<keyword evidence="8 9" id="KW-0961">Cell wall biogenesis/degradation</keyword>
<evidence type="ECO:0000259" key="11">
    <source>
        <dbReference type="PROSITE" id="PS52029"/>
    </source>
</evidence>
<comment type="similarity">
    <text evidence="2">Belongs to the YkuD family.</text>
</comment>
<dbReference type="GO" id="GO:0005576">
    <property type="term" value="C:extracellular region"/>
    <property type="evidence" value="ECO:0007669"/>
    <property type="project" value="TreeGrafter"/>
</dbReference>
<proteinExistence type="inferred from homology"/>
<evidence type="ECO:0000256" key="8">
    <source>
        <dbReference type="ARBA" id="ARBA00023316"/>
    </source>
</evidence>
<evidence type="ECO:0000256" key="2">
    <source>
        <dbReference type="ARBA" id="ARBA00005992"/>
    </source>
</evidence>
<dbReference type="InterPro" id="IPR000182">
    <property type="entry name" value="GNAT_dom"/>
</dbReference>
<dbReference type="SUPFAM" id="SSF55729">
    <property type="entry name" value="Acyl-CoA N-acyltransferases (Nat)"/>
    <property type="match status" value="1"/>
</dbReference>
<evidence type="ECO:0000256" key="9">
    <source>
        <dbReference type="PROSITE-ProRule" id="PRU01373"/>
    </source>
</evidence>
<feature type="domain" description="L,D-TPase catalytic" evidence="11">
    <location>
        <begin position="4"/>
        <end position="161"/>
    </location>
</feature>
<dbReference type="SUPFAM" id="SSF141523">
    <property type="entry name" value="L,D-transpeptidase catalytic domain-like"/>
    <property type="match status" value="1"/>
</dbReference>
<reference evidence="13" key="1">
    <citation type="submission" date="2017-01" db="EMBL/GenBank/DDBJ databases">
        <authorList>
            <person name="Varghese N."/>
            <person name="Submissions S."/>
        </authorList>
    </citation>
    <scope>NUCLEOTIDE SEQUENCE [LARGE SCALE GENOMIC DNA]</scope>
    <source>
        <strain evidence="13">ATCC 51758</strain>
    </source>
</reference>
<keyword evidence="6 9" id="KW-0133">Cell shape</keyword>
<evidence type="ECO:0000313" key="13">
    <source>
        <dbReference type="Proteomes" id="UP000186819"/>
    </source>
</evidence>
<evidence type="ECO:0000256" key="1">
    <source>
        <dbReference type="ARBA" id="ARBA00004752"/>
    </source>
</evidence>
<accession>A0A1N7AG95</accession>
<evidence type="ECO:0000256" key="7">
    <source>
        <dbReference type="ARBA" id="ARBA00022984"/>
    </source>
</evidence>
<keyword evidence="5" id="KW-0378">Hydrolase</keyword>
<dbReference type="GO" id="GO:0071555">
    <property type="term" value="P:cell wall organization"/>
    <property type="evidence" value="ECO:0007669"/>
    <property type="project" value="UniProtKB-UniRule"/>
</dbReference>
<dbReference type="Gene3D" id="2.40.440.10">
    <property type="entry name" value="L,D-transpeptidase catalytic domain-like"/>
    <property type="match status" value="1"/>
</dbReference>
<dbReference type="AlphaFoldDB" id="A0A1N7AG95"/>
<dbReference type="InterPro" id="IPR005490">
    <property type="entry name" value="LD_TPept_cat_dom"/>
</dbReference>
<dbReference type="InterPro" id="IPR038063">
    <property type="entry name" value="Transpep_catalytic_dom"/>
</dbReference>
<comment type="pathway">
    <text evidence="1 9">Cell wall biogenesis; peptidoglycan biosynthesis.</text>
</comment>
<evidence type="ECO:0000313" key="12">
    <source>
        <dbReference type="EMBL" id="SIR38003.1"/>
    </source>
</evidence>
<name>A0A1N7AG95_9RHOO</name>
<protein>
    <submittedName>
        <fullName evidence="12">Predicted N-acyltransferase, GNAT family</fullName>
    </submittedName>
</protein>
<dbReference type="GO" id="GO:0016757">
    <property type="term" value="F:glycosyltransferase activity"/>
    <property type="evidence" value="ECO:0007669"/>
    <property type="project" value="UniProtKB-KW"/>
</dbReference>
<dbReference type="GO" id="GO:0008360">
    <property type="term" value="P:regulation of cell shape"/>
    <property type="evidence" value="ECO:0007669"/>
    <property type="project" value="UniProtKB-UniRule"/>
</dbReference>
<keyword evidence="12" id="KW-0012">Acyltransferase</keyword>
<evidence type="ECO:0000256" key="5">
    <source>
        <dbReference type="ARBA" id="ARBA00022801"/>
    </source>
</evidence>
<keyword evidence="7 9" id="KW-0573">Peptidoglycan synthesis</keyword>
<evidence type="ECO:0000256" key="6">
    <source>
        <dbReference type="ARBA" id="ARBA00022960"/>
    </source>
</evidence>